<organism evidence="6 7">
    <name type="scientific">Pelosinus propionicus DSM 13327</name>
    <dbReference type="NCBI Taxonomy" id="1123291"/>
    <lineage>
        <taxon>Bacteria</taxon>
        <taxon>Bacillati</taxon>
        <taxon>Bacillota</taxon>
        <taxon>Negativicutes</taxon>
        <taxon>Selenomonadales</taxon>
        <taxon>Sporomusaceae</taxon>
        <taxon>Pelosinus</taxon>
    </lineage>
</organism>
<dbReference type="GO" id="GO:0097367">
    <property type="term" value="F:carbohydrate derivative binding"/>
    <property type="evidence" value="ECO:0007669"/>
    <property type="project" value="InterPro"/>
</dbReference>
<dbReference type="AlphaFoldDB" id="A0A1I4MLV0"/>
<dbReference type="SUPFAM" id="SSF46689">
    <property type="entry name" value="Homeodomain-like"/>
    <property type="match status" value="1"/>
</dbReference>
<dbReference type="OrthoDB" id="1648815at2"/>
<dbReference type="Pfam" id="PF01418">
    <property type="entry name" value="HTH_6"/>
    <property type="match status" value="1"/>
</dbReference>
<dbReference type="InterPro" id="IPR046348">
    <property type="entry name" value="SIS_dom_sf"/>
</dbReference>
<dbReference type="EMBL" id="FOTS01000035">
    <property type="protein sequence ID" value="SFM04027.1"/>
    <property type="molecule type" value="Genomic_DNA"/>
</dbReference>
<dbReference type="CDD" id="cd05013">
    <property type="entry name" value="SIS_RpiR"/>
    <property type="match status" value="1"/>
</dbReference>
<evidence type="ECO:0000259" key="4">
    <source>
        <dbReference type="PROSITE" id="PS51071"/>
    </source>
</evidence>
<evidence type="ECO:0000313" key="6">
    <source>
        <dbReference type="EMBL" id="SFM04027.1"/>
    </source>
</evidence>
<keyword evidence="3" id="KW-0804">Transcription</keyword>
<keyword evidence="7" id="KW-1185">Reference proteome</keyword>
<feature type="domain" description="HTH rpiR-type" evidence="4">
    <location>
        <begin position="1"/>
        <end position="76"/>
    </location>
</feature>
<dbReference type="GO" id="GO:1901135">
    <property type="term" value="P:carbohydrate derivative metabolic process"/>
    <property type="evidence" value="ECO:0007669"/>
    <property type="project" value="InterPro"/>
</dbReference>
<dbReference type="PANTHER" id="PTHR30514">
    <property type="entry name" value="GLUCOKINASE"/>
    <property type="match status" value="1"/>
</dbReference>
<evidence type="ECO:0000256" key="2">
    <source>
        <dbReference type="ARBA" id="ARBA00023125"/>
    </source>
</evidence>
<sequence>MLIKINHSFYDKLTTTEKQVITFINANTDKIANMSIRAVAEQTFSSPATVSRTIKKCGIDGFAELRYLLSKKNSESENSIQVNEILKKSLMEVTNTIEHISIDQILKSIELIKKAPRIYILSRGLTILVAQEFSLKLQLLGYNIFQISDAAIMKKVSADIKSDELMIIFSISGTTEELVVSAENAKSLGAKLITCTCAENSPLVKMANIPLWGYKHKHTSITTVDVTSRFPLYVLSRIIIDYLTIKK</sequence>
<keyword evidence="1" id="KW-0805">Transcription regulation</keyword>
<dbReference type="Gene3D" id="1.10.10.10">
    <property type="entry name" value="Winged helix-like DNA-binding domain superfamily/Winged helix DNA-binding domain"/>
    <property type="match status" value="1"/>
</dbReference>
<dbReference type="Gene3D" id="3.40.50.10490">
    <property type="entry name" value="Glucose-6-phosphate isomerase like protein, domain 1"/>
    <property type="match status" value="1"/>
</dbReference>
<dbReference type="InterPro" id="IPR001347">
    <property type="entry name" value="SIS_dom"/>
</dbReference>
<dbReference type="STRING" id="1123291.SAMN04490355_103515"/>
<dbReference type="InterPro" id="IPR035472">
    <property type="entry name" value="RpiR-like_SIS"/>
</dbReference>
<dbReference type="SUPFAM" id="SSF53697">
    <property type="entry name" value="SIS domain"/>
    <property type="match status" value="1"/>
</dbReference>
<dbReference type="RefSeq" id="WP_090940007.1">
    <property type="nucleotide sequence ID" value="NZ_FOTS01000035.1"/>
</dbReference>
<evidence type="ECO:0000313" key="7">
    <source>
        <dbReference type="Proteomes" id="UP000199520"/>
    </source>
</evidence>
<dbReference type="InterPro" id="IPR000281">
    <property type="entry name" value="HTH_RpiR"/>
</dbReference>
<evidence type="ECO:0000256" key="1">
    <source>
        <dbReference type="ARBA" id="ARBA00023015"/>
    </source>
</evidence>
<keyword evidence="2 6" id="KW-0238">DNA-binding</keyword>
<dbReference type="GO" id="GO:0003700">
    <property type="term" value="F:DNA-binding transcription factor activity"/>
    <property type="evidence" value="ECO:0007669"/>
    <property type="project" value="InterPro"/>
</dbReference>
<dbReference type="InterPro" id="IPR009057">
    <property type="entry name" value="Homeodomain-like_sf"/>
</dbReference>
<evidence type="ECO:0000256" key="3">
    <source>
        <dbReference type="ARBA" id="ARBA00023163"/>
    </source>
</evidence>
<accession>A0A1I4MLV0</accession>
<reference evidence="7" key="1">
    <citation type="submission" date="2016-10" db="EMBL/GenBank/DDBJ databases">
        <authorList>
            <person name="Varghese N."/>
            <person name="Submissions S."/>
        </authorList>
    </citation>
    <scope>NUCLEOTIDE SEQUENCE [LARGE SCALE GENOMIC DNA]</scope>
    <source>
        <strain evidence="7">DSM 13327</strain>
    </source>
</reference>
<dbReference type="PROSITE" id="PS51071">
    <property type="entry name" value="HTH_RPIR"/>
    <property type="match status" value="1"/>
</dbReference>
<dbReference type="InterPro" id="IPR047640">
    <property type="entry name" value="RpiR-like"/>
</dbReference>
<dbReference type="Pfam" id="PF01380">
    <property type="entry name" value="SIS"/>
    <property type="match status" value="1"/>
</dbReference>
<dbReference type="PANTHER" id="PTHR30514:SF21">
    <property type="entry name" value="RPIR-FAMILY TRANSCRIPTIONAL REGULATOR"/>
    <property type="match status" value="1"/>
</dbReference>
<protein>
    <submittedName>
        <fullName evidence="6">DNA-binding transcriptional regulator, MurR/RpiR family, contains HTH and SIS domains</fullName>
    </submittedName>
</protein>
<feature type="domain" description="SIS" evidence="5">
    <location>
        <begin position="108"/>
        <end position="247"/>
    </location>
</feature>
<dbReference type="PROSITE" id="PS51464">
    <property type="entry name" value="SIS"/>
    <property type="match status" value="1"/>
</dbReference>
<dbReference type="Proteomes" id="UP000199520">
    <property type="component" value="Unassembled WGS sequence"/>
</dbReference>
<evidence type="ECO:0000259" key="5">
    <source>
        <dbReference type="PROSITE" id="PS51464"/>
    </source>
</evidence>
<gene>
    <name evidence="6" type="ORF">SAMN04490355_103515</name>
</gene>
<proteinExistence type="predicted"/>
<name>A0A1I4MLV0_9FIRM</name>
<dbReference type="InterPro" id="IPR036388">
    <property type="entry name" value="WH-like_DNA-bd_sf"/>
</dbReference>
<dbReference type="GO" id="GO:0003677">
    <property type="term" value="F:DNA binding"/>
    <property type="evidence" value="ECO:0007669"/>
    <property type="project" value="UniProtKB-KW"/>
</dbReference>